<dbReference type="InterPro" id="IPR036643">
    <property type="entry name" value="RNApol_insert_sf"/>
</dbReference>
<keyword evidence="14" id="KW-1185">Reference proteome</keyword>
<keyword evidence="4 11" id="KW-0240">DNA-directed RNA polymerase</keyword>
<protein>
    <recommendedName>
        <fullName evidence="3 11">DNA-directed RNA polymerase subunit alpha</fullName>
        <shortName evidence="11">RNAP subunit alpha</shortName>
        <ecNumber evidence="2 11">2.7.7.6</ecNumber>
    </recommendedName>
    <alternativeName>
        <fullName evidence="9 11">RNA polymerase subunit alpha</fullName>
    </alternativeName>
    <alternativeName>
        <fullName evidence="8 11">Transcriptase subunit alpha</fullName>
    </alternativeName>
</protein>
<dbReference type="Gene3D" id="3.30.1360.10">
    <property type="entry name" value="RNA polymerase, RBP11-like subunit"/>
    <property type="match status" value="1"/>
</dbReference>
<dbReference type="InterPro" id="IPR011260">
    <property type="entry name" value="RNAP_asu_C"/>
</dbReference>
<evidence type="ECO:0000256" key="4">
    <source>
        <dbReference type="ARBA" id="ARBA00022478"/>
    </source>
</evidence>
<dbReference type="GO" id="GO:0006351">
    <property type="term" value="P:DNA-templated transcription"/>
    <property type="evidence" value="ECO:0007669"/>
    <property type="project" value="UniProtKB-UniRule"/>
</dbReference>
<dbReference type="Pfam" id="PF01193">
    <property type="entry name" value="RNA_pol_L"/>
    <property type="match status" value="1"/>
</dbReference>
<evidence type="ECO:0000313" key="14">
    <source>
        <dbReference type="Proteomes" id="UP000028537"/>
    </source>
</evidence>
<dbReference type="CDD" id="cd06928">
    <property type="entry name" value="RNAP_alpha_NTD"/>
    <property type="match status" value="1"/>
</dbReference>
<dbReference type="GO" id="GO:0005737">
    <property type="term" value="C:cytoplasm"/>
    <property type="evidence" value="ECO:0007669"/>
    <property type="project" value="UniProtKB-ARBA"/>
</dbReference>
<dbReference type="NCBIfam" id="NF003519">
    <property type="entry name" value="PRK05182.2-5"/>
    <property type="match status" value="1"/>
</dbReference>
<evidence type="ECO:0000256" key="11">
    <source>
        <dbReference type="HAMAP-Rule" id="MF_00059"/>
    </source>
</evidence>
<reference evidence="13 14" key="1">
    <citation type="submission" date="2014-02" db="EMBL/GenBank/DDBJ databases">
        <title>Genome sequence of Ureaplasma diversum strain 246.</title>
        <authorList>
            <person name="Sirand-Pugnet P."/>
            <person name="Breton M."/>
            <person name="Dordet-Frisoni E."/>
            <person name="Baranowski E."/>
            <person name="Barre A."/>
            <person name="Couture C."/>
            <person name="Dupuy V."/>
            <person name="Gaurivaud P."/>
            <person name="Jacob D."/>
            <person name="Lemaitre C."/>
            <person name="Manso-Silvan L."/>
            <person name="Nikolski M."/>
            <person name="Nouvel L.-X."/>
            <person name="Poumarat F."/>
            <person name="Tardy F."/>
            <person name="Thebault P."/>
            <person name="Theil S."/>
            <person name="Citti C."/>
            <person name="Thiaucourt F."/>
            <person name="Blanchard A."/>
        </authorList>
    </citation>
    <scope>NUCLEOTIDE SEQUENCE [LARGE SCALE GENOMIC DNA]</scope>
    <source>
        <strain evidence="13 14">NCTC 246</strain>
    </source>
</reference>
<evidence type="ECO:0000256" key="7">
    <source>
        <dbReference type="ARBA" id="ARBA00023163"/>
    </source>
</evidence>
<dbReference type="Gene3D" id="2.170.120.12">
    <property type="entry name" value="DNA-directed RNA polymerase, insert domain"/>
    <property type="match status" value="1"/>
</dbReference>
<dbReference type="SUPFAM" id="SSF47789">
    <property type="entry name" value="C-terminal domain of RNA polymerase alpha subunit"/>
    <property type="match status" value="1"/>
</dbReference>
<dbReference type="eggNOG" id="COG0202">
    <property type="taxonomic scope" value="Bacteria"/>
</dbReference>
<comment type="catalytic activity">
    <reaction evidence="10 11">
        <text>RNA(n) + a ribonucleoside 5'-triphosphate = RNA(n+1) + diphosphate</text>
        <dbReference type="Rhea" id="RHEA:21248"/>
        <dbReference type="Rhea" id="RHEA-COMP:14527"/>
        <dbReference type="Rhea" id="RHEA-COMP:17342"/>
        <dbReference type="ChEBI" id="CHEBI:33019"/>
        <dbReference type="ChEBI" id="CHEBI:61557"/>
        <dbReference type="ChEBI" id="CHEBI:140395"/>
        <dbReference type="EC" id="2.7.7.6"/>
    </reaction>
</comment>
<dbReference type="RefSeq" id="WP_038101497.1">
    <property type="nucleotide sequence ID" value="NZ_JFDP01000002.1"/>
</dbReference>
<dbReference type="SUPFAM" id="SSF56553">
    <property type="entry name" value="Insert subdomain of RNA polymerase alpha subunit"/>
    <property type="match status" value="1"/>
</dbReference>
<gene>
    <name evidence="11 13" type="primary">rpoA</name>
    <name evidence="13" type="ORF">UDIV_0190</name>
</gene>
<sequence length="327" mass="36535">MQKFLKYNIDVPTITETSTNRTQIKIHPLETGFGDTLGNALRRICLSSIPGASMFAVKFGGKSHEFQGIQGVKEDLTHIILNLKGLAIKINTDIFNEEYFENLIIDKWPKLTIRFDGPGIITAADIVCPVGFEIVNPDLFIAEVTEKVDLEIEIYAKTGRGRVDFIANKDLVPTLNMIPTDSNYSPVIHFAYNVETIKDSKNSVSEILTIDIATNGTISGSDAIAIAARILQEHVQPIVNINERIKELIVTREREEEEKRVNASIQIDDLDLTVRAYNALKQSGINSTAELIEMTKSQLEKIKNLGRKSVTEIIRKLAERGLDLKKD</sequence>
<keyword evidence="6 11" id="KW-0548">Nucleotidyltransferase</keyword>
<organism evidence="13 14">
    <name type="scientific">Ureaplasma diversum NCTC 246</name>
    <dbReference type="NCBI Taxonomy" id="1188241"/>
    <lineage>
        <taxon>Bacteria</taxon>
        <taxon>Bacillati</taxon>
        <taxon>Mycoplasmatota</taxon>
        <taxon>Mycoplasmoidales</taxon>
        <taxon>Mycoplasmoidaceae</taxon>
        <taxon>Ureaplasma</taxon>
    </lineage>
</organism>
<dbReference type="GO" id="GO:0046983">
    <property type="term" value="F:protein dimerization activity"/>
    <property type="evidence" value="ECO:0007669"/>
    <property type="project" value="InterPro"/>
</dbReference>
<keyword evidence="7 11" id="KW-0804">Transcription</keyword>
<dbReference type="NCBIfam" id="TIGR02027">
    <property type="entry name" value="rpoA"/>
    <property type="match status" value="1"/>
</dbReference>
<comment type="subunit">
    <text evidence="11">Homodimer. The RNAP catalytic core consists of 2 alpha, 1 beta, 1 beta' and 1 omega subunit. When a sigma factor is associated with the core the holoenzyme is formed, which can initiate transcription.</text>
</comment>
<dbReference type="OrthoDB" id="9805706at2"/>
<dbReference type="AlphaFoldDB" id="A0A084F1P1"/>
<dbReference type="EMBL" id="JFDP01000002">
    <property type="protein sequence ID" value="KEZ24133.1"/>
    <property type="molecule type" value="Genomic_DNA"/>
</dbReference>
<dbReference type="GO" id="GO:0003899">
    <property type="term" value="F:DNA-directed RNA polymerase activity"/>
    <property type="evidence" value="ECO:0007669"/>
    <property type="project" value="UniProtKB-UniRule"/>
</dbReference>
<evidence type="ECO:0000256" key="8">
    <source>
        <dbReference type="ARBA" id="ARBA00032524"/>
    </source>
</evidence>
<evidence type="ECO:0000256" key="1">
    <source>
        <dbReference type="ARBA" id="ARBA00007123"/>
    </source>
</evidence>
<accession>A0A084F1P1</accession>
<dbReference type="Pfam" id="PF01000">
    <property type="entry name" value="RNA_pol_A_bac"/>
    <property type="match status" value="1"/>
</dbReference>
<feature type="domain" description="DNA-directed RNA polymerase RpoA/D/Rpb3-type" evidence="12">
    <location>
        <begin position="21"/>
        <end position="241"/>
    </location>
</feature>
<dbReference type="GO" id="GO:0003677">
    <property type="term" value="F:DNA binding"/>
    <property type="evidence" value="ECO:0007669"/>
    <property type="project" value="UniProtKB-UniRule"/>
</dbReference>
<comment type="function">
    <text evidence="11">DNA-dependent RNA polymerase catalyzes the transcription of DNA into RNA using the four ribonucleoside triphosphates as substrates.</text>
</comment>
<evidence type="ECO:0000256" key="3">
    <source>
        <dbReference type="ARBA" id="ARBA00015972"/>
    </source>
</evidence>
<dbReference type="SMART" id="SM00662">
    <property type="entry name" value="RPOLD"/>
    <property type="match status" value="1"/>
</dbReference>
<dbReference type="Gene3D" id="1.10.150.20">
    <property type="entry name" value="5' to 3' exonuclease, C-terminal subdomain"/>
    <property type="match status" value="1"/>
</dbReference>
<evidence type="ECO:0000256" key="10">
    <source>
        <dbReference type="ARBA" id="ARBA00048552"/>
    </source>
</evidence>
<dbReference type="InterPro" id="IPR011263">
    <property type="entry name" value="DNA-dir_RNA_pol_RpoA/D/Rpb3"/>
</dbReference>
<dbReference type="InterPro" id="IPR036603">
    <property type="entry name" value="RBP11-like"/>
</dbReference>
<feature type="region of interest" description="Alpha C-terminal domain (alpha-CTD)" evidence="11">
    <location>
        <begin position="261"/>
        <end position="327"/>
    </location>
</feature>
<dbReference type="HAMAP" id="MF_00059">
    <property type="entry name" value="RNApol_bact_RpoA"/>
    <property type="match status" value="1"/>
</dbReference>
<feature type="region of interest" description="Alpha N-terminal domain (alpha-NTD)" evidence="11">
    <location>
        <begin position="1"/>
        <end position="242"/>
    </location>
</feature>
<dbReference type="InterPro" id="IPR011773">
    <property type="entry name" value="DNA-dir_RpoA"/>
</dbReference>
<comment type="similarity">
    <text evidence="1 11">Belongs to the RNA polymerase alpha chain family.</text>
</comment>
<keyword evidence="5 11" id="KW-0808">Transferase</keyword>
<dbReference type="Pfam" id="PF03118">
    <property type="entry name" value="RNA_pol_A_CTD"/>
    <property type="match status" value="1"/>
</dbReference>
<evidence type="ECO:0000259" key="12">
    <source>
        <dbReference type="SMART" id="SM00662"/>
    </source>
</evidence>
<dbReference type="EC" id="2.7.7.6" evidence="2 11"/>
<dbReference type="GO" id="GO:0000428">
    <property type="term" value="C:DNA-directed RNA polymerase complex"/>
    <property type="evidence" value="ECO:0007669"/>
    <property type="project" value="UniProtKB-KW"/>
</dbReference>
<evidence type="ECO:0000313" key="13">
    <source>
        <dbReference type="EMBL" id="KEZ24133.1"/>
    </source>
</evidence>
<comment type="caution">
    <text evidence="13">The sequence shown here is derived from an EMBL/GenBank/DDBJ whole genome shotgun (WGS) entry which is preliminary data.</text>
</comment>
<comment type="domain">
    <text evidence="11">The N-terminal domain is essential for RNAP assembly and basal transcription, whereas the C-terminal domain is involved in interaction with transcriptional regulators and with upstream promoter elements.</text>
</comment>
<proteinExistence type="inferred from homology"/>
<evidence type="ECO:0000256" key="6">
    <source>
        <dbReference type="ARBA" id="ARBA00022695"/>
    </source>
</evidence>
<name>A0A084F1P1_9BACT</name>
<evidence type="ECO:0000256" key="5">
    <source>
        <dbReference type="ARBA" id="ARBA00022679"/>
    </source>
</evidence>
<dbReference type="InterPro" id="IPR011262">
    <property type="entry name" value="DNA-dir_RNA_pol_insert"/>
</dbReference>
<evidence type="ECO:0000256" key="2">
    <source>
        <dbReference type="ARBA" id="ARBA00012418"/>
    </source>
</evidence>
<evidence type="ECO:0000256" key="9">
    <source>
        <dbReference type="ARBA" id="ARBA00033070"/>
    </source>
</evidence>
<dbReference type="SUPFAM" id="SSF55257">
    <property type="entry name" value="RBP11-like subunits of RNA polymerase"/>
    <property type="match status" value="1"/>
</dbReference>
<dbReference type="Proteomes" id="UP000028537">
    <property type="component" value="Unassembled WGS sequence"/>
</dbReference>